<feature type="compositionally biased region" description="Pro residues" evidence="1">
    <location>
        <begin position="12"/>
        <end position="36"/>
    </location>
</feature>
<evidence type="ECO:0000256" key="1">
    <source>
        <dbReference type="SAM" id="MobiDB-lite"/>
    </source>
</evidence>
<dbReference type="AlphaFoldDB" id="A0A9Q0JUN6"/>
<proteinExistence type="predicted"/>
<dbReference type="EMBL" id="JAMYWD010000012">
    <property type="protein sequence ID" value="KAJ4951095.1"/>
    <property type="molecule type" value="Genomic_DNA"/>
</dbReference>
<keyword evidence="3" id="KW-1185">Reference proteome</keyword>
<protein>
    <submittedName>
        <fullName evidence="2">Uncharacterized protein</fullName>
    </submittedName>
</protein>
<name>A0A9Q0JUN6_9MAGN</name>
<evidence type="ECO:0000313" key="3">
    <source>
        <dbReference type="Proteomes" id="UP001141806"/>
    </source>
</evidence>
<comment type="caution">
    <text evidence="2">The sequence shown here is derived from an EMBL/GenBank/DDBJ whole genome shotgun (WGS) entry which is preliminary data.</text>
</comment>
<dbReference type="Proteomes" id="UP001141806">
    <property type="component" value="Unassembled WGS sequence"/>
</dbReference>
<reference evidence="2" key="1">
    <citation type="journal article" date="2023" name="Plant J.">
        <title>The genome of the king protea, Protea cynaroides.</title>
        <authorList>
            <person name="Chang J."/>
            <person name="Duong T.A."/>
            <person name="Schoeman C."/>
            <person name="Ma X."/>
            <person name="Roodt D."/>
            <person name="Barker N."/>
            <person name="Li Z."/>
            <person name="Van de Peer Y."/>
            <person name="Mizrachi E."/>
        </authorList>
    </citation>
    <scope>NUCLEOTIDE SEQUENCE</scope>
    <source>
        <tissue evidence="2">Young leaves</tissue>
    </source>
</reference>
<feature type="region of interest" description="Disordered" evidence="1">
    <location>
        <begin position="1"/>
        <end position="87"/>
    </location>
</feature>
<accession>A0A9Q0JUN6</accession>
<organism evidence="2 3">
    <name type="scientific">Protea cynaroides</name>
    <dbReference type="NCBI Taxonomy" id="273540"/>
    <lineage>
        <taxon>Eukaryota</taxon>
        <taxon>Viridiplantae</taxon>
        <taxon>Streptophyta</taxon>
        <taxon>Embryophyta</taxon>
        <taxon>Tracheophyta</taxon>
        <taxon>Spermatophyta</taxon>
        <taxon>Magnoliopsida</taxon>
        <taxon>Proteales</taxon>
        <taxon>Proteaceae</taxon>
        <taxon>Protea</taxon>
    </lineage>
</organism>
<sequence>MVPHTLNHVPLGPLPKPPPSPAGPSPTPHEPPPTLIPPAGMNTDQNSSGPAPPAPTMDLLSRPHTRARSDVSKPKTPTNGTIPWPPGLPIWAIQGLFRDSRQSVQRGKKKLETKKDGKAIGTNWRVFQEKG</sequence>
<evidence type="ECO:0000313" key="2">
    <source>
        <dbReference type="EMBL" id="KAJ4951095.1"/>
    </source>
</evidence>
<gene>
    <name evidence="2" type="ORF">NE237_027927</name>
</gene>